<evidence type="ECO:0000256" key="3">
    <source>
        <dbReference type="ARBA" id="ARBA00023125"/>
    </source>
</evidence>
<dbReference type="InterPro" id="IPR005119">
    <property type="entry name" value="LysR_subst-bd"/>
</dbReference>
<dbReference type="AlphaFoldDB" id="A0A3B0MB57"/>
<sequence length="302" mass="31819">MMDWRDMPPLSALRAFSAVAESGSVVAAAARLGVTHAAISQQIRSLEKALDLALVTRTGRKIELTDDGRQLAHGLGLGFGEILRSVSALTEAQRDRPLQVTTTAMFASTWLVPRLGSFRLAHPGVDLVLDPSPALRPLEPGGFDVAIRHGTGAEPGLDMYKLMDAPLVVVASPSLLGGLPDGGPDALTGLPWLSELEQNEASLFLSRQGVAKALSGGVIHLPGNLVLDAARHGQGLAVVTEVLVSADIASGNLQVVLRDQTDMAYYLATRPGVQRPPLRAFCRWIKTEAARAPGLNVAALGV</sequence>
<dbReference type="InterPro" id="IPR036388">
    <property type="entry name" value="WH-like_DNA-bd_sf"/>
</dbReference>
<dbReference type="Gene3D" id="1.10.10.10">
    <property type="entry name" value="Winged helix-like DNA-binding domain superfamily/Winged helix DNA-binding domain"/>
    <property type="match status" value="1"/>
</dbReference>
<dbReference type="PROSITE" id="PS50931">
    <property type="entry name" value="HTH_LYSR"/>
    <property type="match status" value="1"/>
</dbReference>
<name>A0A3B0MB57_9RHOB</name>
<dbReference type="RefSeq" id="WP_245963979.1">
    <property type="nucleotide sequence ID" value="NZ_UIHC01000037.1"/>
</dbReference>
<evidence type="ECO:0000256" key="1">
    <source>
        <dbReference type="ARBA" id="ARBA00009437"/>
    </source>
</evidence>
<dbReference type="InterPro" id="IPR036390">
    <property type="entry name" value="WH_DNA-bd_sf"/>
</dbReference>
<dbReference type="InterPro" id="IPR058163">
    <property type="entry name" value="LysR-type_TF_proteobact-type"/>
</dbReference>
<gene>
    <name evidence="6" type="primary">gcvA_1</name>
    <name evidence="6" type="ORF">ROE7235_02869</name>
</gene>
<proteinExistence type="inferred from homology"/>
<keyword evidence="4" id="KW-0804">Transcription</keyword>
<dbReference type="Gene3D" id="3.40.190.10">
    <property type="entry name" value="Periplasmic binding protein-like II"/>
    <property type="match status" value="2"/>
</dbReference>
<dbReference type="Pfam" id="PF03466">
    <property type="entry name" value="LysR_substrate"/>
    <property type="match status" value="1"/>
</dbReference>
<dbReference type="GO" id="GO:0006351">
    <property type="term" value="P:DNA-templated transcription"/>
    <property type="evidence" value="ECO:0007669"/>
    <property type="project" value="TreeGrafter"/>
</dbReference>
<feature type="domain" description="HTH lysR-type" evidence="5">
    <location>
        <begin position="8"/>
        <end position="65"/>
    </location>
</feature>
<evidence type="ECO:0000256" key="4">
    <source>
        <dbReference type="ARBA" id="ARBA00023163"/>
    </source>
</evidence>
<dbReference type="GO" id="GO:0003700">
    <property type="term" value="F:DNA-binding transcription factor activity"/>
    <property type="evidence" value="ECO:0007669"/>
    <property type="project" value="InterPro"/>
</dbReference>
<keyword evidence="3" id="KW-0238">DNA-binding</keyword>
<protein>
    <submittedName>
        <fullName evidence="6">Glycine cleavage system transcriptional activator</fullName>
    </submittedName>
</protein>
<dbReference type="PANTHER" id="PTHR30537">
    <property type="entry name" value="HTH-TYPE TRANSCRIPTIONAL REGULATOR"/>
    <property type="match status" value="1"/>
</dbReference>
<dbReference type="InterPro" id="IPR000847">
    <property type="entry name" value="LysR_HTH_N"/>
</dbReference>
<evidence type="ECO:0000256" key="2">
    <source>
        <dbReference type="ARBA" id="ARBA00023015"/>
    </source>
</evidence>
<dbReference type="Proteomes" id="UP000272908">
    <property type="component" value="Unassembled WGS sequence"/>
</dbReference>
<keyword evidence="2" id="KW-0805">Transcription regulation</keyword>
<dbReference type="SUPFAM" id="SSF53850">
    <property type="entry name" value="Periplasmic binding protein-like II"/>
    <property type="match status" value="1"/>
</dbReference>
<evidence type="ECO:0000259" key="5">
    <source>
        <dbReference type="PROSITE" id="PS50931"/>
    </source>
</evidence>
<accession>A0A3B0MB57</accession>
<dbReference type="GO" id="GO:0043565">
    <property type="term" value="F:sequence-specific DNA binding"/>
    <property type="evidence" value="ECO:0007669"/>
    <property type="project" value="TreeGrafter"/>
</dbReference>
<evidence type="ECO:0000313" key="7">
    <source>
        <dbReference type="Proteomes" id="UP000272908"/>
    </source>
</evidence>
<comment type="similarity">
    <text evidence="1">Belongs to the LysR transcriptional regulatory family.</text>
</comment>
<dbReference type="PANTHER" id="PTHR30537:SF26">
    <property type="entry name" value="GLYCINE CLEAVAGE SYSTEM TRANSCRIPTIONAL ACTIVATOR"/>
    <property type="match status" value="1"/>
</dbReference>
<dbReference type="EMBL" id="UIHC01000037">
    <property type="protein sequence ID" value="SUZ33101.1"/>
    <property type="molecule type" value="Genomic_DNA"/>
</dbReference>
<organism evidence="6 7">
    <name type="scientific">Roseinatronobacter ekhonensis</name>
    <dbReference type="NCBI Taxonomy" id="254356"/>
    <lineage>
        <taxon>Bacteria</taxon>
        <taxon>Pseudomonadati</taxon>
        <taxon>Pseudomonadota</taxon>
        <taxon>Alphaproteobacteria</taxon>
        <taxon>Rhodobacterales</taxon>
        <taxon>Paracoccaceae</taxon>
        <taxon>Roseinatronobacter</taxon>
    </lineage>
</organism>
<dbReference type="FunFam" id="1.10.10.10:FF:000001">
    <property type="entry name" value="LysR family transcriptional regulator"/>
    <property type="match status" value="1"/>
</dbReference>
<dbReference type="SUPFAM" id="SSF46785">
    <property type="entry name" value="Winged helix' DNA-binding domain"/>
    <property type="match status" value="1"/>
</dbReference>
<keyword evidence="7" id="KW-1185">Reference proteome</keyword>
<evidence type="ECO:0000313" key="6">
    <source>
        <dbReference type="EMBL" id="SUZ33101.1"/>
    </source>
</evidence>
<reference evidence="7" key="1">
    <citation type="submission" date="2018-08" db="EMBL/GenBank/DDBJ databases">
        <authorList>
            <person name="Rodrigo-Torres L."/>
            <person name="Arahal R. D."/>
            <person name="Lucena T."/>
        </authorList>
    </citation>
    <scope>NUCLEOTIDE SEQUENCE [LARGE SCALE GENOMIC DNA]</scope>
    <source>
        <strain evidence="7">CECT 7235</strain>
    </source>
</reference>
<dbReference type="Pfam" id="PF00126">
    <property type="entry name" value="HTH_1"/>
    <property type="match status" value="1"/>
</dbReference>